<dbReference type="InterPro" id="IPR027417">
    <property type="entry name" value="P-loop_NTPase"/>
</dbReference>
<feature type="domain" description="ABC transporter" evidence="4">
    <location>
        <begin position="409"/>
        <end position="706"/>
    </location>
</feature>
<dbReference type="InterPro" id="IPR003593">
    <property type="entry name" value="AAA+_ATPase"/>
</dbReference>
<gene>
    <name evidence="5" type="ORF">CDV56_102974</name>
</gene>
<protein>
    <recommendedName>
        <fullName evidence="4">ABC transporter domain-containing protein</fullName>
    </recommendedName>
</protein>
<feature type="domain" description="ABC transporter" evidence="4">
    <location>
        <begin position="122"/>
        <end position="347"/>
    </location>
</feature>
<keyword evidence="1" id="KW-0547">Nucleotide-binding</keyword>
<proteinExistence type="predicted"/>
<dbReference type="RefSeq" id="XP_026611912.1">
    <property type="nucleotide sequence ID" value="XM_026756593.1"/>
</dbReference>
<accession>A0A397GBE0</accession>
<evidence type="ECO:0000313" key="6">
    <source>
        <dbReference type="Proteomes" id="UP000215305"/>
    </source>
</evidence>
<dbReference type="InterPro" id="IPR003439">
    <property type="entry name" value="ABC_transporter-like_ATP-bd"/>
</dbReference>
<evidence type="ECO:0000313" key="5">
    <source>
        <dbReference type="EMBL" id="RHZ48332.1"/>
    </source>
</evidence>
<reference evidence="5" key="1">
    <citation type="submission" date="2018-08" db="EMBL/GenBank/DDBJ databases">
        <title>Draft genome sequence of azole-resistant Aspergillus thermomutatus (Neosartorya pseudofischeri) strain HMR AF 39, isolated from a human nasal aspirate.</title>
        <authorList>
            <person name="Parent-Michaud M."/>
            <person name="Dufresne P.J."/>
            <person name="Fournier E."/>
            <person name="Martineau C."/>
            <person name="Moreira S."/>
            <person name="Perkins V."/>
            <person name="De Repentigny L."/>
            <person name="Dufresne S.F."/>
        </authorList>
    </citation>
    <scope>NUCLEOTIDE SEQUENCE [LARGE SCALE GENOMIC DNA]</scope>
    <source>
        <strain evidence="5">HMR AF 39</strain>
    </source>
</reference>
<dbReference type="OrthoDB" id="10255969at2759"/>
<keyword evidence="6" id="KW-1185">Reference proteome</keyword>
<dbReference type="EMBL" id="NKHU02000200">
    <property type="protein sequence ID" value="RHZ48332.1"/>
    <property type="molecule type" value="Genomic_DNA"/>
</dbReference>
<dbReference type="GO" id="GO:0005524">
    <property type="term" value="F:ATP binding"/>
    <property type="evidence" value="ECO:0007669"/>
    <property type="project" value="UniProtKB-KW"/>
</dbReference>
<dbReference type="PROSITE" id="PS50893">
    <property type="entry name" value="ABC_TRANSPORTER_2"/>
    <property type="match status" value="2"/>
</dbReference>
<dbReference type="AlphaFoldDB" id="A0A397GBE0"/>
<dbReference type="SMART" id="SM00382">
    <property type="entry name" value="AAA"/>
    <property type="match status" value="2"/>
</dbReference>
<keyword evidence="2" id="KW-0067">ATP-binding</keyword>
<dbReference type="Gene3D" id="3.40.50.300">
    <property type="entry name" value="P-loop containing nucleotide triphosphate hydrolases"/>
    <property type="match status" value="2"/>
</dbReference>
<dbReference type="GeneID" id="38124948"/>
<dbReference type="PANTHER" id="PTHR43514">
    <property type="entry name" value="ABC TRANSPORTER I FAMILY MEMBER 10"/>
    <property type="match status" value="1"/>
</dbReference>
<dbReference type="Proteomes" id="UP000215305">
    <property type="component" value="Unassembled WGS sequence"/>
</dbReference>
<dbReference type="InterPro" id="IPR050334">
    <property type="entry name" value="Molybdenum_import_ModC"/>
</dbReference>
<evidence type="ECO:0000259" key="4">
    <source>
        <dbReference type="PROSITE" id="PS50893"/>
    </source>
</evidence>
<evidence type="ECO:0000256" key="2">
    <source>
        <dbReference type="ARBA" id="ARBA00022840"/>
    </source>
</evidence>
<name>A0A397GBE0_ASPTH</name>
<dbReference type="Pfam" id="PF00005">
    <property type="entry name" value="ABC_tran"/>
    <property type="match status" value="2"/>
</dbReference>
<dbReference type="PANTHER" id="PTHR43514:SF4">
    <property type="entry name" value="ABC TRANSPORTER I FAMILY MEMBER 10"/>
    <property type="match status" value="1"/>
</dbReference>
<dbReference type="GO" id="GO:0005739">
    <property type="term" value="C:mitochondrion"/>
    <property type="evidence" value="ECO:0007669"/>
    <property type="project" value="TreeGrafter"/>
</dbReference>
<dbReference type="SUPFAM" id="SSF52540">
    <property type="entry name" value="P-loop containing nucleoside triphosphate hydrolases"/>
    <property type="match status" value="2"/>
</dbReference>
<organism evidence="5 6">
    <name type="scientific">Aspergillus thermomutatus</name>
    <name type="common">Neosartorya pseudofischeri</name>
    <dbReference type="NCBI Taxonomy" id="41047"/>
    <lineage>
        <taxon>Eukaryota</taxon>
        <taxon>Fungi</taxon>
        <taxon>Dikarya</taxon>
        <taxon>Ascomycota</taxon>
        <taxon>Pezizomycotina</taxon>
        <taxon>Eurotiomycetes</taxon>
        <taxon>Eurotiomycetidae</taxon>
        <taxon>Eurotiales</taxon>
        <taxon>Aspergillaceae</taxon>
        <taxon>Aspergillus</taxon>
        <taxon>Aspergillus subgen. Fumigati</taxon>
    </lineage>
</organism>
<dbReference type="VEuPathDB" id="FungiDB:CDV56_102974"/>
<evidence type="ECO:0000256" key="3">
    <source>
        <dbReference type="SAM" id="MobiDB-lite"/>
    </source>
</evidence>
<feature type="region of interest" description="Disordered" evidence="3">
    <location>
        <begin position="1"/>
        <end position="36"/>
    </location>
</feature>
<comment type="caution">
    <text evidence="5">The sequence shown here is derived from an EMBL/GenBank/DDBJ whole genome shotgun (WGS) entry which is preliminary data.</text>
</comment>
<dbReference type="GO" id="GO:0016887">
    <property type="term" value="F:ATP hydrolysis activity"/>
    <property type="evidence" value="ECO:0007669"/>
    <property type="project" value="InterPro"/>
</dbReference>
<sequence>MITWPGSGIAASDLRPTTSDFGVGDQQSSSFKPRSISRSCHFRPSSFIRIARHGSSLAPPLIRIQDGTFYENYPTPDDAAKGRNPPLFQNLNFVLPSKPTPSPTEGKESLQHWAVIGSLGRTQLLDILRGQYICLPPTARSYPFLLTDEIAAKDTRLRFVGNAIQYIGFSGEGSEAIGGTRGAYLSARYESLREETDWTVRQYLRGQTSLNPLEGEENGTVRNEELLTQVITDLRLGELLDMPVANLSNGQTRRARIAKALLSEPELLLLDEPFMGLDPATVRSISGLLERLAVKASPRLILALRPQDNLPDWITHILLLGNSNQVLFQGTRSEADKVMSVWRHLTKKGKTQALSEEEQKILQEAQKAMESGSLDRQLLWDLNLIETSSSQSNAVTTQGGEPLIEMEGVRVQYGDKVVLGGWKQMVRDQKKEGLHWTVRRGQRWVVLGANGSGKTTLLSLITSDHPQTYALPIKVFGRSRLPEAGKPGISIFELQSRLGHSSPEIHAFFPRQLSIRQAIESAFAETFLAKPTLDHERDLDVSAALRFFKAELDPDAAVTAQQKPPGVNYRAMELFPNIGQLKTTKNRDFVPTDYDVEYADSVRFGELSTAQQRLVLFIRALIHKPDIIILDEPFSNMSASLRDKCIHFLEAGEVRSKLKTSITRRTTTTEAAWLKGSNVKASEIRHRGLSEEQALIMVSHVKEEIPDSVRYYMRLPSDPGDGGEPLDFRFGILQRGSVMSDPKIWDLAWSPPSAFDKATHPLRHRKSSAKNGHHDENIYEWYSI</sequence>
<evidence type="ECO:0000256" key="1">
    <source>
        <dbReference type="ARBA" id="ARBA00022741"/>
    </source>
</evidence>
<dbReference type="STRING" id="41047.A0A397GBE0"/>